<evidence type="ECO:0000313" key="9">
    <source>
        <dbReference type="Proteomes" id="UP001200247"/>
    </source>
</evidence>
<organism evidence="8 9">
    <name type="scientific">Laribacter hongkongensis</name>
    <dbReference type="NCBI Taxonomy" id="168471"/>
    <lineage>
        <taxon>Bacteria</taxon>
        <taxon>Pseudomonadati</taxon>
        <taxon>Pseudomonadota</taxon>
        <taxon>Betaproteobacteria</taxon>
        <taxon>Neisseriales</taxon>
        <taxon>Aquaspirillaceae</taxon>
        <taxon>Laribacter</taxon>
    </lineage>
</organism>
<dbReference type="NCBIfam" id="TIGR01221">
    <property type="entry name" value="rmlC"/>
    <property type="match status" value="1"/>
</dbReference>
<dbReference type="RefSeq" id="WP_239894044.1">
    <property type="nucleotide sequence ID" value="NZ_JAJAXM010000016.1"/>
</dbReference>
<comment type="function">
    <text evidence="2 7">Catalyzes the epimerization of the C3' and C5'positions of dTDP-6-deoxy-D-xylo-4-hexulose, forming dTDP-6-deoxy-L-lyxo-4-hexulose.</text>
</comment>
<comment type="catalytic activity">
    <reaction evidence="1 7">
        <text>dTDP-4-dehydro-6-deoxy-alpha-D-glucose = dTDP-4-dehydro-beta-L-rhamnose</text>
        <dbReference type="Rhea" id="RHEA:16969"/>
        <dbReference type="ChEBI" id="CHEBI:57649"/>
        <dbReference type="ChEBI" id="CHEBI:62830"/>
        <dbReference type="EC" id="5.1.3.13"/>
    </reaction>
</comment>
<feature type="active site" description="Proton acceptor" evidence="5">
    <location>
        <position position="62"/>
    </location>
</feature>
<name>A0ABD4SSF3_9NEIS</name>
<protein>
    <recommendedName>
        <fullName evidence="4 7">dTDP-4-dehydrorhamnose 3,5-epimerase</fullName>
        <ecNumber evidence="3 7">5.1.3.13</ecNumber>
    </recommendedName>
    <alternativeName>
        <fullName evidence="7">Thymidine diphospho-4-keto-rhamnose 3,5-epimerase</fullName>
    </alternativeName>
</protein>
<feature type="active site" description="Proton donor" evidence="5">
    <location>
        <position position="132"/>
    </location>
</feature>
<dbReference type="PANTHER" id="PTHR21047:SF2">
    <property type="entry name" value="THYMIDINE DIPHOSPHO-4-KETO-RHAMNOSE 3,5-EPIMERASE"/>
    <property type="match status" value="1"/>
</dbReference>
<dbReference type="Gene3D" id="2.60.120.10">
    <property type="entry name" value="Jelly Rolls"/>
    <property type="match status" value="1"/>
</dbReference>
<dbReference type="EMBL" id="JAJAXM010000016">
    <property type="protein sequence ID" value="MCG9026142.1"/>
    <property type="molecule type" value="Genomic_DNA"/>
</dbReference>
<dbReference type="InterPro" id="IPR011051">
    <property type="entry name" value="RmlC_Cupin_sf"/>
</dbReference>
<sequence>MKLSETPITGAWLLEVEPIADDRGFFARSLCVDTLAAHGLEGRMQQQSVSFNFQRGTLRGMHYQNAPHAETKLVRVTRGRVYDVMLDMRRDSPSFLCWHAVELSADNHRTLYIPKGVAHGFQTLENCSEVFYQMAQPYMPGYACGVRWNDPAFGIDWPLTDPVLSERDASYPDFSS</sequence>
<dbReference type="Pfam" id="PF00908">
    <property type="entry name" value="dTDP_sugar_isom"/>
    <property type="match status" value="1"/>
</dbReference>
<evidence type="ECO:0000256" key="1">
    <source>
        <dbReference type="ARBA" id="ARBA00001298"/>
    </source>
</evidence>
<evidence type="ECO:0000256" key="7">
    <source>
        <dbReference type="RuleBase" id="RU364069"/>
    </source>
</evidence>
<comment type="pathway">
    <text evidence="7">Carbohydrate biosynthesis; dTDP-L-rhamnose biosynthesis.</text>
</comment>
<dbReference type="EC" id="5.1.3.13" evidence="3 7"/>
<keyword evidence="7 8" id="KW-0413">Isomerase</keyword>
<evidence type="ECO:0000256" key="5">
    <source>
        <dbReference type="PIRSR" id="PIRSR600888-1"/>
    </source>
</evidence>
<dbReference type="SUPFAM" id="SSF51182">
    <property type="entry name" value="RmlC-like cupins"/>
    <property type="match status" value="1"/>
</dbReference>
<comment type="subunit">
    <text evidence="7">Homodimer.</text>
</comment>
<dbReference type="GO" id="GO:0008830">
    <property type="term" value="F:dTDP-4-dehydrorhamnose 3,5-epimerase activity"/>
    <property type="evidence" value="ECO:0007669"/>
    <property type="project" value="UniProtKB-UniRule"/>
</dbReference>
<evidence type="ECO:0000256" key="4">
    <source>
        <dbReference type="ARBA" id="ARBA00019595"/>
    </source>
</evidence>
<evidence type="ECO:0000256" key="3">
    <source>
        <dbReference type="ARBA" id="ARBA00012098"/>
    </source>
</evidence>
<dbReference type="PANTHER" id="PTHR21047">
    <property type="entry name" value="DTDP-6-DEOXY-D-GLUCOSE-3,5 EPIMERASE"/>
    <property type="match status" value="1"/>
</dbReference>
<dbReference type="Proteomes" id="UP001200247">
    <property type="component" value="Unassembled WGS sequence"/>
</dbReference>
<reference evidence="8 9" key="1">
    <citation type="submission" date="2021-10" db="EMBL/GenBank/DDBJ databases">
        <title>Whole-genome sequencing analysis of Laribacter hongkongensis: virulence gene profiles, carbohydrate-active enzyme prediction, and antimicrobial resistance characterization.</title>
        <authorList>
            <person name="Yuan P."/>
            <person name="Zhan Y."/>
            <person name="Chen D."/>
        </authorList>
    </citation>
    <scope>NUCLEOTIDE SEQUENCE [LARGE SCALE GENOMIC DNA]</scope>
    <source>
        <strain evidence="8 9">W67</strain>
    </source>
</reference>
<dbReference type="CDD" id="cd00438">
    <property type="entry name" value="cupin_RmlC"/>
    <property type="match status" value="1"/>
</dbReference>
<comment type="caution">
    <text evidence="8">The sequence shown here is derived from an EMBL/GenBank/DDBJ whole genome shotgun (WGS) entry which is preliminary data.</text>
</comment>
<dbReference type="GO" id="GO:0019305">
    <property type="term" value="P:dTDP-rhamnose biosynthetic process"/>
    <property type="evidence" value="ECO:0007669"/>
    <property type="project" value="UniProtKB-UniRule"/>
</dbReference>
<comment type="similarity">
    <text evidence="7">Belongs to the dTDP-4-dehydrorhamnose 3,5-epimerase family.</text>
</comment>
<evidence type="ECO:0000256" key="2">
    <source>
        <dbReference type="ARBA" id="ARBA00001997"/>
    </source>
</evidence>
<dbReference type="AlphaFoldDB" id="A0ABD4SSF3"/>
<feature type="site" description="Participates in a stacking interaction with the thymidine ring of dTDP-4-oxo-6-deoxyglucose" evidence="6">
    <location>
        <position position="138"/>
    </location>
</feature>
<gene>
    <name evidence="8" type="primary">rfbC</name>
    <name evidence="8" type="ORF">LH440_09560</name>
</gene>
<evidence type="ECO:0000256" key="6">
    <source>
        <dbReference type="PIRSR" id="PIRSR600888-3"/>
    </source>
</evidence>
<evidence type="ECO:0000313" key="8">
    <source>
        <dbReference type="EMBL" id="MCG9026142.1"/>
    </source>
</evidence>
<accession>A0ABD4SSF3</accession>
<dbReference type="InterPro" id="IPR000888">
    <property type="entry name" value="RmlC-like"/>
</dbReference>
<dbReference type="InterPro" id="IPR014710">
    <property type="entry name" value="RmlC-like_jellyroll"/>
</dbReference>
<proteinExistence type="inferred from homology"/>